<accession>E5Y269</accession>
<reference evidence="2 3" key="2">
    <citation type="submission" date="2013-04" db="EMBL/GenBank/DDBJ databases">
        <title>The Genome Sequence of Bilophila wadsworthia 3_1_6.</title>
        <authorList>
            <consortium name="The Broad Institute Genomics Platform"/>
            <person name="Earl A."/>
            <person name="Ward D."/>
            <person name="Feldgarden M."/>
            <person name="Gevers D."/>
            <person name="Sibley C."/>
            <person name="Strauss J."/>
            <person name="Allen-Vercoe E."/>
            <person name="Walker B."/>
            <person name="Young S."/>
            <person name="Zeng Q."/>
            <person name="Gargeya S."/>
            <person name="Fitzgerald M."/>
            <person name="Haas B."/>
            <person name="Abouelleil A."/>
            <person name="Allen A.W."/>
            <person name="Alvarado L."/>
            <person name="Arachchi H.M."/>
            <person name="Berlin A.M."/>
            <person name="Chapman S.B."/>
            <person name="Gainer-Dewar J."/>
            <person name="Goldberg J."/>
            <person name="Griggs A."/>
            <person name="Gujja S."/>
            <person name="Hansen M."/>
            <person name="Howarth C."/>
            <person name="Imamovic A."/>
            <person name="Ireland A."/>
            <person name="Larimer J."/>
            <person name="McCowan C."/>
            <person name="Murphy C."/>
            <person name="Pearson M."/>
            <person name="Poon T.W."/>
            <person name="Priest M."/>
            <person name="Roberts A."/>
            <person name="Saif S."/>
            <person name="Shea T."/>
            <person name="Sisk P."/>
            <person name="Sykes S."/>
            <person name="Wortman J."/>
            <person name="Nusbaum C."/>
            <person name="Birren B."/>
        </authorList>
    </citation>
    <scope>NUCLEOTIDE SEQUENCE [LARGE SCALE GENOMIC DNA]</scope>
    <source>
        <strain evidence="2 3">3_1_6</strain>
    </source>
</reference>
<protein>
    <submittedName>
        <fullName evidence="2">Uncharacterized protein</fullName>
    </submittedName>
</protein>
<dbReference type="AlphaFoldDB" id="E5Y269"/>
<evidence type="ECO:0000313" key="2">
    <source>
        <dbReference type="EMBL" id="EFV45932.2"/>
    </source>
</evidence>
<evidence type="ECO:0000256" key="1">
    <source>
        <dbReference type="SAM" id="MobiDB-lite"/>
    </source>
</evidence>
<keyword evidence="3" id="KW-1185">Reference proteome</keyword>
<dbReference type="EMBL" id="ADCP02000002">
    <property type="protein sequence ID" value="EFV45932.2"/>
    <property type="molecule type" value="Genomic_DNA"/>
</dbReference>
<organism evidence="2 3">
    <name type="scientific">Bilophila wadsworthia (strain 3_1_6)</name>
    <dbReference type="NCBI Taxonomy" id="563192"/>
    <lineage>
        <taxon>Bacteria</taxon>
        <taxon>Pseudomonadati</taxon>
        <taxon>Thermodesulfobacteriota</taxon>
        <taxon>Desulfovibrionia</taxon>
        <taxon>Desulfovibrionales</taxon>
        <taxon>Desulfovibrionaceae</taxon>
        <taxon>Bilophila</taxon>
    </lineage>
</organism>
<reference evidence="2 3" key="1">
    <citation type="submission" date="2010-10" db="EMBL/GenBank/DDBJ databases">
        <authorList>
            <consortium name="The Broad Institute Genome Sequencing Platform"/>
            <person name="Ward D."/>
            <person name="Earl A."/>
            <person name="Feldgarden M."/>
            <person name="Young S.K."/>
            <person name="Gargeya S."/>
            <person name="Zeng Q."/>
            <person name="Alvarado L."/>
            <person name="Berlin A."/>
            <person name="Bochicchio J."/>
            <person name="Chapman S.B."/>
            <person name="Chen Z."/>
            <person name="Freedman E."/>
            <person name="Gellesch M."/>
            <person name="Goldberg J."/>
            <person name="Griggs A."/>
            <person name="Gujja S."/>
            <person name="Heilman E."/>
            <person name="Heiman D."/>
            <person name="Howarth C."/>
            <person name="Mehta T."/>
            <person name="Neiman D."/>
            <person name="Pearson M."/>
            <person name="Roberts A."/>
            <person name="Saif S."/>
            <person name="Shea T."/>
            <person name="Shenoy N."/>
            <person name="Sisk P."/>
            <person name="Stolte C."/>
            <person name="Sykes S."/>
            <person name="White J."/>
            <person name="Yandava C."/>
            <person name="Allen-Vercoe E."/>
            <person name="Sibley C."/>
            <person name="Ambrose C.E."/>
            <person name="Strauss J."/>
            <person name="Daigneault M."/>
            <person name="Haas B."/>
            <person name="Nusbaum C."/>
            <person name="Birren B."/>
        </authorList>
    </citation>
    <scope>NUCLEOTIDE SEQUENCE [LARGE SCALE GENOMIC DNA]</scope>
    <source>
        <strain evidence="2 3">3_1_6</strain>
    </source>
</reference>
<dbReference type="STRING" id="563192.HMPREF0179_00279"/>
<dbReference type="HOGENOM" id="CLU_2178712_0_0_7"/>
<dbReference type="Proteomes" id="UP000006034">
    <property type="component" value="Unassembled WGS sequence"/>
</dbReference>
<name>E5Y269_BILW3</name>
<comment type="caution">
    <text evidence="2">The sequence shown here is derived from an EMBL/GenBank/DDBJ whole genome shotgun (WGS) entry which is preliminary data.</text>
</comment>
<feature type="region of interest" description="Disordered" evidence="1">
    <location>
        <begin position="1"/>
        <end position="25"/>
    </location>
</feature>
<proteinExistence type="predicted"/>
<gene>
    <name evidence="2" type="ORF">HMPREF0179_00279</name>
</gene>
<evidence type="ECO:0000313" key="3">
    <source>
        <dbReference type="Proteomes" id="UP000006034"/>
    </source>
</evidence>
<sequence>MCRIKKAMDAEEIAGTPTGKMNGQGKELLHPAMLLIGAQQTKKADGNDATSLSTVSETQEMHYLRLDAAHSMVLEQIRRVSDSLARMEGEGGEESRNGVAIVLDLGGGR</sequence>